<reference evidence="3" key="1">
    <citation type="journal article" date="2019" name="Int. J. Syst. Evol. Microbiol.">
        <title>The Global Catalogue of Microorganisms (GCM) 10K type strain sequencing project: providing services to taxonomists for standard genome sequencing and annotation.</title>
        <authorList>
            <consortium name="The Broad Institute Genomics Platform"/>
            <consortium name="The Broad Institute Genome Sequencing Center for Infectious Disease"/>
            <person name="Wu L."/>
            <person name="Ma J."/>
        </authorList>
    </citation>
    <scope>NUCLEOTIDE SEQUENCE [LARGE SCALE GENOMIC DNA]</scope>
    <source>
        <strain evidence="3">JCM 17214</strain>
    </source>
</reference>
<keyword evidence="3" id="KW-1185">Reference proteome</keyword>
<dbReference type="PANTHER" id="PTHR48101:SF1">
    <property type="entry name" value="METHYLMALONYL-COA MUTASE, LARGE SUBUNIT"/>
    <property type="match status" value="1"/>
</dbReference>
<evidence type="ECO:0000313" key="3">
    <source>
        <dbReference type="Proteomes" id="UP001499909"/>
    </source>
</evidence>
<dbReference type="Proteomes" id="UP001499909">
    <property type="component" value="Unassembled WGS sequence"/>
</dbReference>
<proteinExistence type="predicted"/>
<organism evidence="2 3">
    <name type="scientific">Hymenobacter algoricola</name>
    <dbReference type="NCBI Taxonomy" id="486267"/>
    <lineage>
        <taxon>Bacteria</taxon>
        <taxon>Pseudomonadati</taxon>
        <taxon>Bacteroidota</taxon>
        <taxon>Cytophagia</taxon>
        <taxon>Cytophagales</taxon>
        <taxon>Hymenobacteraceae</taxon>
        <taxon>Hymenobacter</taxon>
    </lineage>
</organism>
<comment type="caution">
    <text evidence="2">The sequence shown here is derived from an EMBL/GenBank/DDBJ whole genome shotgun (WGS) entry which is preliminary data.</text>
</comment>
<dbReference type="EMBL" id="BAABDH010000100">
    <property type="protein sequence ID" value="GAA3946793.1"/>
    <property type="molecule type" value="Genomic_DNA"/>
</dbReference>
<dbReference type="InterPro" id="IPR006099">
    <property type="entry name" value="MeMalonylCoA_mutase_a/b_cat"/>
</dbReference>
<feature type="domain" description="Methylmalonyl-CoA mutase alpha/beta chain catalytic" evidence="1">
    <location>
        <begin position="190"/>
        <end position="438"/>
    </location>
</feature>
<accession>A0ABP7NHB6</accession>
<dbReference type="PANTHER" id="PTHR48101">
    <property type="entry name" value="METHYLMALONYL-COA MUTASE, MITOCHONDRIAL-RELATED"/>
    <property type="match status" value="1"/>
</dbReference>
<dbReference type="SUPFAM" id="SSF51703">
    <property type="entry name" value="Cobalamin (vitamin B12)-dependent enzymes"/>
    <property type="match status" value="1"/>
</dbReference>
<dbReference type="Gene3D" id="3.20.20.240">
    <property type="entry name" value="Methylmalonyl-CoA mutase"/>
    <property type="match status" value="1"/>
</dbReference>
<dbReference type="RefSeq" id="WP_345115849.1">
    <property type="nucleotide sequence ID" value="NZ_BAABDH010000100.1"/>
</dbReference>
<protein>
    <submittedName>
        <fullName evidence="2">Methylmalonyl-CoA mutase small subunit</fullName>
    </submittedName>
</protein>
<evidence type="ECO:0000313" key="2">
    <source>
        <dbReference type="EMBL" id="GAA3946793.1"/>
    </source>
</evidence>
<gene>
    <name evidence="2" type="primary">mutA</name>
    <name evidence="2" type="ORF">GCM10022406_30770</name>
</gene>
<dbReference type="InterPro" id="IPR016176">
    <property type="entry name" value="Cbl-dep_enz_cat"/>
</dbReference>
<dbReference type="Pfam" id="PF01642">
    <property type="entry name" value="MM_CoA_mutase"/>
    <property type="match status" value="1"/>
</dbReference>
<evidence type="ECO:0000259" key="1">
    <source>
        <dbReference type="Pfam" id="PF01642"/>
    </source>
</evidence>
<name>A0ABP7NHB6_9BACT</name>
<sequence>MSDTPRPAPLSFSEFEPVSTAAWQERIRRDLKGADPETLVWALADGFAVQPFYHEAALDALGAAPAPQVRPGAEGAGWLNVPTYSVGALGTGHAAISRAAEAVQRGADGVHFDLTDAASFDVDYLHDHLPLAGTYLGFSVRIGAAEFVERLLLTAPSGLRGFLRFDPLADHTPDLPGQLADLRTVLRRTRHLSDFRALTLNGTFFANRGGTASQQIGFTLAAAATYLSELPNEELSVADVAAALQIQVGLNPNYFLEIAKLRAFRQLWATLLHAYGLPAEAAAGLRLFASTSTWSKTTLDPHTNLLRVTTETMAAVLGGADAVSVAPFDSLFHDPNEFSDRLARNLSLILREESQLHRVADPAAGSYYLETLTSQVAQGAWSQFQRIQAAGGLPTAVGMVMQELHKVAQEQFQRIADGSQVVVGTNRFQDPNEQFDYNPKKLLRSRDFDSTRAAYPSEVLRLATALHFQRREKKRKRAAVVLLGTHTNQLILESFMQLLPKAERQAFNVNHPEGTLSVLFSTPEGATLMYATPEQFGHFARVVCRVRQDDAGFVPPHLLNADLATMQEAIALFGFKEFSVEGYSTDDVLARLQGR</sequence>